<feature type="domain" description="CCHC-type" evidence="3">
    <location>
        <begin position="16"/>
        <end position="31"/>
    </location>
</feature>
<sequence length="75" mass="8324">RNVNPDNARNPPVRACYECGSTDHIRPACPRLNRAQGPKEKRPNQVAAINRGQRHGNQGNHARGRAFMLGAEKAR</sequence>
<keyword evidence="1" id="KW-0862">Zinc</keyword>
<accession>A0A699X0Z6</accession>
<dbReference type="EMBL" id="BKCJ011790708">
    <property type="protein sequence ID" value="GFD53149.1"/>
    <property type="molecule type" value="Genomic_DNA"/>
</dbReference>
<dbReference type="AlphaFoldDB" id="A0A699X0Z6"/>
<comment type="caution">
    <text evidence="4">The sequence shown here is derived from an EMBL/GenBank/DDBJ whole genome shotgun (WGS) entry which is preliminary data.</text>
</comment>
<reference evidence="4" key="1">
    <citation type="journal article" date="2019" name="Sci. Rep.">
        <title>Draft genome of Tanacetum cinerariifolium, the natural source of mosquito coil.</title>
        <authorList>
            <person name="Yamashiro T."/>
            <person name="Shiraishi A."/>
            <person name="Satake H."/>
            <person name="Nakayama K."/>
        </authorList>
    </citation>
    <scope>NUCLEOTIDE SEQUENCE</scope>
</reference>
<organism evidence="4">
    <name type="scientific">Tanacetum cinerariifolium</name>
    <name type="common">Dalmatian daisy</name>
    <name type="synonym">Chrysanthemum cinerariifolium</name>
    <dbReference type="NCBI Taxonomy" id="118510"/>
    <lineage>
        <taxon>Eukaryota</taxon>
        <taxon>Viridiplantae</taxon>
        <taxon>Streptophyta</taxon>
        <taxon>Embryophyta</taxon>
        <taxon>Tracheophyta</taxon>
        <taxon>Spermatophyta</taxon>
        <taxon>Magnoliopsida</taxon>
        <taxon>eudicotyledons</taxon>
        <taxon>Gunneridae</taxon>
        <taxon>Pentapetalae</taxon>
        <taxon>asterids</taxon>
        <taxon>campanulids</taxon>
        <taxon>Asterales</taxon>
        <taxon>Asteraceae</taxon>
        <taxon>Asteroideae</taxon>
        <taxon>Anthemideae</taxon>
        <taxon>Anthemidinae</taxon>
        <taxon>Tanacetum</taxon>
    </lineage>
</organism>
<evidence type="ECO:0000259" key="3">
    <source>
        <dbReference type="PROSITE" id="PS50158"/>
    </source>
</evidence>
<evidence type="ECO:0000256" key="1">
    <source>
        <dbReference type="PROSITE-ProRule" id="PRU00047"/>
    </source>
</evidence>
<dbReference type="GO" id="GO:0003676">
    <property type="term" value="F:nucleic acid binding"/>
    <property type="evidence" value="ECO:0007669"/>
    <property type="project" value="InterPro"/>
</dbReference>
<gene>
    <name evidence="4" type="ORF">Tci_925118</name>
</gene>
<keyword evidence="1" id="KW-0863">Zinc-finger</keyword>
<dbReference type="InterPro" id="IPR001878">
    <property type="entry name" value="Znf_CCHC"/>
</dbReference>
<dbReference type="GO" id="GO:0008270">
    <property type="term" value="F:zinc ion binding"/>
    <property type="evidence" value="ECO:0007669"/>
    <property type="project" value="UniProtKB-KW"/>
</dbReference>
<evidence type="ECO:0000256" key="2">
    <source>
        <dbReference type="SAM" id="MobiDB-lite"/>
    </source>
</evidence>
<evidence type="ECO:0000313" key="4">
    <source>
        <dbReference type="EMBL" id="GFD53149.1"/>
    </source>
</evidence>
<protein>
    <recommendedName>
        <fullName evidence="3">CCHC-type domain-containing protein</fullName>
    </recommendedName>
</protein>
<feature type="non-terminal residue" evidence="4">
    <location>
        <position position="1"/>
    </location>
</feature>
<dbReference type="PROSITE" id="PS50158">
    <property type="entry name" value="ZF_CCHC"/>
    <property type="match status" value="1"/>
</dbReference>
<keyword evidence="1" id="KW-0479">Metal-binding</keyword>
<name>A0A699X0Z6_TANCI</name>
<proteinExistence type="predicted"/>
<feature type="region of interest" description="Disordered" evidence="2">
    <location>
        <begin position="50"/>
        <end position="75"/>
    </location>
</feature>